<evidence type="ECO:0000313" key="2">
    <source>
        <dbReference type="Proteomes" id="UP000183404"/>
    </source>
</evidence>
<evidence type="ECO:0008006" key="3">
    <source>
        <dbReference type="Google" id="ProtNLM"/>
    </source>
</evidence>
<sequence>MPRKAREKSKTGIYHIMLRGINHETIFQSDDDYIKIYKHNTTVKE</sequence>
<accession>A0A1G7WJ73</accession>
<reference evidence="1 2" key="1">
    <citation type="submission" date="2016-10" db="EMBL/GenBank/DDBJ databases">
        <authorList>
            <person name="de Groot N.N."/>
        </authorList>
    </citation>
    <scope>NUCLEOTIDE SEQUENCE [LARGE SCALE GENOMIC DNA]</scope>
    <source>
        <strain evidence="1 2">DSM 569</strain>
    </source>
</reference>
<organism evidence="1 2">
    <name type="scientific">Thermoanaerobacter thermohydrosulfuricus</name>
    <name type="common">Clostridium thermohydrosulfuricum</name>
    <dbReference type="NCBI Taxonomy" id="1516"/>
    <lineage>
        <taxon>Bacteria</taxon>
        <taxon>Bacillati</taxon>
        <taxon>Bacillota</taxon>
        <taxon>Clostridia</taxon>
        <taxon>Thermoanaerobacterales</taxon>
        <taxon>Thermoanaerobacteraceae</taxon>
        <taxon>Thermoanaerobacter</taxon>
    </lineage>
</organism>
<dbReference type="EMBL" id="FNBS01000122">
    <property type="protein sequence ID" value="SDG71859.1"/>
    <property type="molecule type" value="Genomic_DNA"/>
</dbReference>
<proteinExistence type="predicted"/>
<dbReference type="AlphaFoldDB" id="A0A1G7WJ73"/>
<dbReference type="RefSeq" id="WP_167353657.1">
    <property type="nucleotide sequence ID" value="NZ_FNBS01000122.1"/>
</dbReference>
<gene>
    <name evidence="1" type="ORF">SAMN04244560_02815</name>
</gene>
<protein>
    <recommendedName>
        <fullName evidence="3">Transposase</fullName>
    </recommendedName>
</protein>
<evidence type="ECO:0000313" key="1">
    <source>
        <dbReference type="EMBL" id="SDG71859.1"/>
    </source>
</evidence>
<name>A0A1G7WJ73_THETY</name>
<dbReference type="Proteomes" id="UP000183404">
    <property type="component" value="Unassembled WGS sequence"/>
</dbReference>